<dbReference type="eggNOG" id="COG2604">
    <property type="taxonomic scope" value="Bacteria"/>
</dbReference>
<evidence type="ECO:0000256" key="1">
    <source>
        <dbReference type="SAM" id="Coils"/>
    </source>
</evidence>
<dbReference type="InterPro" id="IPR002826">
    <property type="entry name" value="MptE-like"/>
</dbReference>
<dbReference type="HOGENOM" id="CLU_715235_0_0_9"/>
<dbReference type="Pfam" id="PF01973">
    <property type="entry name" value="MptE-like"/>
    <property type="match status" value="1"/>
</dbReference>
<dbReference type="AlphaFoldDB" id="N2BML6"/>
<dbReference type="Proteomes" id="UP000012589">
    <property type="component" value="Unassembled WGS sequence"/>
</dbReference>
<evidence type="ECO:0000313" key="4">
    <source>
        <dbReference type="Proteomes" id="UP000012589"/>
    </source>
</evidence>
<name>N2BML6_9FIRM</name>
<dbReference type="OrthoDB" id="344900at2"/>
<comment type="caution">
    <text evidence="3">The sequence shown here is derived from an EMBL/GenBank/DDBJ whole genome shotgun (WGS) entry which is preliminary data.</text>
</comment>
<proteinExistence type="predicted"/>
<dbReference type="STRING" id="1235802.C823_00038"/>
<accession>N2BML6</accession>
<feature type="coiled-coil region" evidence="1">
    <location>
        <begin position="5"/>
        <end position="55"/>
    </location>
</feature>
<protein>
    <recommendedName>
        <fullName evidence="2">6-hydroxymethylpterin diphosphokinase MptE-like domain-containing protein</fullName>
    </recommendedName>
</protein>
<evidence type="ECO:0000259" key="2">
    <source>
        <dbReference type="Pfam" id="PF01973"/>
    </source>
</evidence>
<dbReference type="Gene3D" id="3.90.1480.10">
    <property type="entry name" value="Alpha-2,3-sialyltransferase"/>
    <property type="match status" value="1"/>
</dbReference>
<sequence length="386" mass="44944">MGMKKAEIEQNIKEIHYRLSKMNEKVQRLEDEKLITKLSEQIDMFQKRISDLSDELYAHIAKQDQQIIQYMEETADDLAKRIKCFSDEIYKHIGSQQSARNEQWEQYRESRRQEEWMTKFCYDSMIADLQMSQIESIVPGNRKRLAGLKNTHVGETCFVIGNGPSLQASDLDMLKQKQIFCLASKGIYTIFNETNWRPDIWGVSDLDYLELKQEEVNRLNGFPKLVCAPACLRKGILIRNAIYYPFIQAERTPTFFNPDILRGIHFYGTITGKLINVAVYMGFKEICLLGCDHTCPIKTDENGKKILDMSQRLHFSNDYYQNEEEQLKAYQSVIDLESAMQYVTSAFRDIKYACDTLGVKVYNATRGGELEVFPRVDMDTYMQSDK</sequence>
<dbReference type="PATRIC" id="fig|1235802.3.peg.38"/>
<organism evidence="3 4">
    <name type="scientific">Eubacterium plexicaudatum ASF492</name>
    <dbReference type="NCBI Taxonomy" id="1235802"/>
    <lineage>
        <taxon>Bacteria</taxon>
        <taxon>Bacillati</taxon>
        <taxon>Bacillota</taxon>
        <taxon>Clostridia</taxon>
        <taxon>Eubacteriales</taxon>
        <taxon>Eubacteriaceae</taxon>
        <taxon>Eubacterium</taxon>
    </lineage>
</organism>
<gene>
    <name evidence="3" type="ORF">C823_00038</name>
</gene>
<dbReference type="EMBL" id="AQFT01000001">
    <property type="protein sequence ID" value="EMZ39705.1"/>
    <property type="molecule type" value="Genomic_DNA"/>
</dbReference>
<keyword evidence="1" id="KW-0175">Coiled coil</keyword>
<keyword evidence="4" id="KW-1185">Reference proteome</keyword>
<reference evidence="3 4" key="1">
    <citation type="journal article" date="2014" name="Genome Announc.">
        <title>Draft genome sequences of the altered schaedler flora, a defined bacterial community from gnotobiotic mice.</title>
        <authorList>
            <person name="Wannemuehler M.J."/>
            <person name="Overstreet A.M."/>
            <person name="Ward D.V."/>
            <person name="Phillips G.J."/>
        </authorList>
    </citation>
    <scope>NUCLEOTIDE SEQUENCE [LARGE SCALE GENOMIC DNA]</scope>
    <source>
        <strain evidence="3 4">ASF492</strain>
    </source>
</reference>
<feature type="domain" description="6-hydroxymethylpterin diphosphokinase MptE-like" evidence="2">
    <location>
        <begin position="144"/>
        <end position="294"/>
    </location>
</feature>
<evidence type="ECO:0000313" key="3">
    <source>
        <dbReference type="EMBL" id="EMZ39705.1"/>
    </source>
</evidence>